<dbReference type="PANTHER" id="PTHR42718:SF46">
    <property type="entry name" value="BLR6921 PROTEIN"/>
    <property type="match status" value="1"/>
</dbReference>
<evidence type="ECO:0000256" key="1">
    <source>
        <dbReference type="ARBA" id="ARBA00004651"/>
    </source>
</evidence>
<dbReference type="PANTHER" id="PTHR42718">
    <property type="entry name" value="MAJOR FACILITATOR SUPERFAMILY MULTIDRUG TRANSPORTER MFSC"/>
    <property type="match status" value="1"/>
</dbReference>
<evidence type="ECO:0000256" key="5">
    <source>
        <dbReference type="ARBA" id="ARBA00022989"/>
    </source>
</evidence>
<evidence type="ECO:0000259" key="8">
    <source>
        <dbReference type="PROSITE" id="PS50850"/>
    </source>
</evidence>
<feature type="transmembrane region" description="Helical" evidence="7">
    <location>
        <begin position="199"/>
        <end position="217"/>
    </location>
</feature>
<dbReference type="EMBL" id="JBHSNS010000001">
    <property type="protein sequence ID" value="MFC5728160.1"/>
    <property type="molecule type" value="Genomic_DNA"/>
</dbReference>
<feature type="transmembrane region" description="Helical" evidence="7">
    <location>
        <begin position="167"/>
        <end position="187"/>
    </location>
</feature>
<evidence type="ECO:0000256" key="6">
    <source>
        <dbReference type="ARBA" id="ARBA00023136"/>
    </source>
</evidence>
<keyword evidence="5 7" id="KW-1133">Transmembrane helix</keyword>
<keyword evidence="10" id="KW-1185">Reference proteome</keyword>
<feature type="domain" description="Major facilitator superfamily (MFS) profile" evidence="8">
    <location>
        <begin position="13"/>
        <end position="458"/>
    </location>
</feature>
<feature type="transmembrane region" description="Helical" evidence="7">
    <location>
        <begin position="431"/>
        <end position="453"/>
    </location>
</feature>
<organism evidence="9 10">
    <name type="scientific">Nocardioides vastitatis</name>
    <dbReference type="NCBI Taxonomy" id="2568655"/>
    <lineage>
        <taxon>Bacteria</taxon>
        <taxon>Bacillati</taxon>
        <taxon>Actinomycetota</taxon>
        <taxon>Actinomycetes</taxon>
        <taxon>Propionibacteriales</taxon>
        <taxon>Nocardioidaceae</taxon>
        <taxon>Nocardioides</taxon>
    </lineage>
</organism>
<dbReference type="RefSeq" id="WP_136431196.1">
    <property type="nucleotide sequence ID" value="NZ_JBHSNS010000001.1"/>
</dbReference>
<feature type="transmembrane region" description="Helical" evidence="7">
    <location>
        <begin position="229"/>
        <end position="246"/>
    </location>
</feature>
<accession>A0ABW0ZI42</accession>
<name>A0ABW0ZI42_9ACTN</name>
<feature type="transmembrane region" description="Helical" evidence="7">
    <location>
        <begin position="12"/>
        <end position="35"/>
    </location>
</feature>
<dbReference type="CDD" id="cd17321">
    <property type="entry name" value="MFS_MMR_MDR_like"/>
    <property type="match status" value="1"/>
</dbReference>
<dbReference type="Gene3D" id="1.20.1720.10">
    <property type="entry name" value="Multidrug resistance protein D"/>
    <property type="match status" value="1"/>
</dbReference>
<feature type="transmembrane region" description="Helical" evidence="7">
    <location>
        <begin position="305"/>
        <end position="323"/>
    </location>
</feature>
<dbReference type="InterPro" id="IPR020846">
    <property type="entry name" value="MFS_dom"/>
</dbReference>
<keyword evidence="6 7" id="KW-0472">Membrane</keyword>
<dbReference type="Gene3D" id="1.20.1250.20">
    <property type="entry name" value="MFS general substrate transporter like domains"/>
    <property type="match status" value="1"/>
</dbReference>
<evidence type="ECO:0000313" key="9">
    <source>
        <dbReference type="EMBL" id="MFC5728160.1"/>
    </source>
</evidence>
<comment type="subcellular location">
    <subcellularLocation>
        <location evidence="1">Cell membrane</location>
        <topology evidence="1">Multi-pass membrane protein</topology>
    </subcellularLocation>
</comment>
<dbReference type="Pfam" id="PF07690">
    <property type="entry name" value="MFS_1"/>
    <property type="match status" value="1"/>
</dbReference>
<proteinExistence type="predicted"/>
<sequence length="477" mass="48991">MSSRPERSIQRWTLALATVASFMTALDTLVVSTALDTIRRDMSASVAELEWTVNAYNLSFAVLLLTAAGVGDRFGRRRMFAVGLVVFVGASAACALSTDVTALIVARAVQGVGAALVMTLSLALVSAAYPSHRRGAAIGVLEGMVGLAVALGPLVGGAIAEGLNWQWIFWLNVPVGLVAIPLVLGMLRESHGPDTRLDLGGVVLVTAGAFGVVWALVRGNVAGWESVEVLVALVGGVVALVSFVVWENRVSNPMLPMRFFRSRAFSAGNTAVFLTFASLFIAVFFLAQFLQIVQGHGPLDAGLRLLPWTATLFFCAPVAGALVDRIGERPLLVTGLSLQAVGLAWVAVAAAPETSYGALVLPLVVAGAGASMAMPAVQTAVVGSVDHAELGKAAGANSMMRELGGVFGIAAGVAVFAGAGGYGSVRAFTDGFGPALGVAAALSVLGALSALWVPVMSRGSLDAAGQPVRRESTVEPV</sequence>
<gene>
    <name evidence="9" type="ORF">ACFPQB_04475</name>
</gene>
<dbReference type="SUPFAM" id="SSF103473">
    <property type="entry name" value="MFS general substrate transporter"/>
    <property type="match status" value="1"/>
</dbReference>
<feature type="transmembrane region" description="Helical" evidence="7">
    <location>
        <begin position="79"/>
        <end position="98"/>
    </location>
</feature>
<feature type="transmembrane region" description="Helical" evidence="7">
    <location>
        <begin position="55"/>
        <end position="72"/>
    </location>
</feature>
<feature type="transmembrane region" description="Helical" evidence="7">
    <location>
        <begin position="267"/>
        <end position="293"/>
    </location>
</feature>
<evidence type="ECO:0000256" key="3">
    <source>
        <dbReference type="ARBA" id="ARBA00022475"/>
    </source>
</evidence>
<feature type="transmembrane region" description="Helical" evidence="7">
    <location>
        <begin position="330"/>
        <end position="350"/>
    </location>
</feature>
<evidence type="ECO:0000313" key="10">
    <source>
        <dbReference type="Proteomes" id="UP001596072"/>
    </source>
</evidence>
<dbReference type="PRINTS" id="PR01036">
    <property type="entry name" value="TCRTETB"/>
</dbReference>
<feature type="transmembrane region" description="Helical" evidence="7">
    <location>
        <begin position="136"/>
        <end position="155"/>
    </location>
</feature>
<feature type="transmembrane region" description="Helical" evidence="7">
    <location>
        <begin position="104"/>
        <end position="129"/>
    </location>
</feature>
<dbReference type="InterPro" id="IPR004638">
    <property type="entry name" value="EmrB-like"/>
</dbReference>
<keyword evidence="3" id="KW-1003">Cell membrane</keyword>
<evidence type="ECO:0000256" key="4">
    <source>
        <dbReference type="ARBA" id="ARBA00022692"/>
    </source>
</evidence>
<dbReference type="InterPro" id="IPR036259">
    <property type="entry name" value="MFS_trans_sf"/>
</dbReference>
<keyword evidence="2" id="KW-0813">Transport</keyword>
<protein>
    <submittedName>
        <fullName evidence="9">MFS transporter</fullName>
    </submittedName>
</protein>
<evidence type="ECO:0000256" key="2">
    <source>
        <dbReference type="ARBA" id="ARBA00022448"/>
    </source>
</evidence>
<dbReference type="InterPro" id="IPR011701">
    <property type="entry name" value="MFS"/>
</dbReference>
<evidence type="ECO:0000256" key="7">
    <source>
        <dbReference type="SAM" id="Phobius"/>
    </source>
</evidence>
<comment type="caution">
    <text evidence="9">The sequence shown here is derived from an EMBL/GenBank/DDBJ whole genome shotgun (WGS) entry which is preliminary data.</text>
</comment>
<keyword evidence="4 7" id="KW-0812">Transmembrane</keyword>
<dbReference type="Proteomes" id="UP001596072">
    <property type="component" value="Unassembled WGS sequence"/>
</dbReference>
<dbReference type="NCBIfam" id="TIGR00711">
    <property type="entry name" value="efflux_EmrB"/>
    <property type="match status" value="1"/>
</dbReference>
<feature type="transmembrane region" description="Helical" evidence="7">
    <location>
        <begin position="403"/>
        <end position="425"/>
    </location>
</feature>
<reference evidence="10" key="1">
    <citation type="journal article" date="2019" name="Int. J. Syst. Evol. Microbiol.">
        <title>The Global Catalogue of Microorganisms (GCM) 10K type strain sequencing project: providing services to taxonomists for standard genome sequencing and annotation.</title>
        <authorList>
            <consortium name="The Broad Institute Genomics Platform"/>
            <consortium name="The Broad Institute Genome Sequencing Center for Infectious Disease"/>
            <person name="Wu L."/>
            <person name="Ma J."/>
        </authorList>
    </citation>
    <scope>NUCLEOTIDE SEQUENCE [LARGE SCALE GENOMIC DNA]</scope>
    <source>
        <strain evidence="10">YIM 94188</strain>
    </source>
</reference>
<dbReference type="PROSITE" id="PS50850">
    <property type="entry name" value="MFS"/>
    <property type="match status" value="1"/>
</dbReference>